<evidence type="ECO:0000313" key="1">
    <source>
        <dbReference type="EMBL" id="MBD8890928.1"/>
    </source>
</evidence>
<accession>A0ABR9CJL7</accession>
<protein>
    <submittedName>
        <fullName evidence="1">Uncharacterized protein</fullName>
    </submittedName>
</protein>
<sequence length="49" mass="5173">MSASLIALAVVSAVACGGTALVVTALADAKRKADREFGDWPDQVEQRKR</sequence>
<dbReference type="EMBL" id="JACYXI010000002">
    <property type="protein sequence ID" value="MBD8890928.1"/>
    <property type="molecule type" value="Genomic_DNA"/>
</dbReference>
<reference evidence="1 2" key="2">
    <citation type="journal article" date="2021" name="Int. J. Syst. Evol. Microbiol.">
        <title>Roseibium litorale sp. nov., isolated from a tidal flat sediment and proposal for the reclassification of Labrenzia polysiphoniae as Roseibium polysiphoniae comb. nov.</title>
        <authorList>
            <person name="Liu Y."/>
            <person name="Pei T."/>
            <person name="Du J."/>
            <person name="Chao M."/>
            <person name="Deng M.R."/>
            <person name="Zhu H."/>
        </authorList>
    </citation>
    <scope>NUCLEOTIDE SEQUENCE [LARGE SCALE GENOMIC DNA]</scope>
    <source>
        <strain evidence="1 2">4C16A</strain>
    </source>
</reference>
<comment type="caution">
    <text evidence="1">The sequence shown here is derived from an EMBL/GenBank/DDBJ whole genome shotgun (WGS) entry which is preliminary data.</text>
</comment>
<evidence type="ECO:0000313" key="2">
    <source>
        <dbReference type="Proteomes" id="UP000632063"/>
    </source>
</evidence>
<proteinExistence type="predicted"/>
<dbReference type="Proteomes" id="UP000632063">
    <property type="component" value="Unassembled WGS sequence"/>
</dbReference>
<organism evidence="1 2">
    <name type="scientific">Roseibium litorale</name>
    <dbReference type="NCBI Taxonomy" id="2803841"/>
    <lineage>
        <taxon>Bacteria</taxon>
        <taxon>Pseudomonadati</taxon>
        <taxon>Pseudomonadota</taxon>
        <taxon>Alphaproteobacteria</taxon>
        <taxon>Hyphomicrobiales</taxon>
        <taxon>Stappiaceae</taxon>
        <taxon>Roseibium</taxon>
    </lineage>
</organism>
<keyword evidence="2" id="KW-1185">Reference proteome</keyword>
<gene>
    <name evidence="1" type="ORF">IG616_05185</name>
</gene>
<reference evidence="2" key="1">
    <citation type="submission" date="2020-09" db="EMBL/GenBank/DDBJ databases">
        <title>The genome sequence of strain Labrenzia suaedae 4C16A.</title>
        <authorList>
            <person name="Liu Y."/>
        </authorList>
    </citation>
    <scope>NUCLEOTIDE SEQUENCE [LARGE SCALE GENOMIC DNA]</scope>
    <source>
        <strain evidence="2">4C16A</strain>
    </source>
</reference>
<name>A0ABR9CJL7_9HYPH</name>
<dbReference type="RefSeq" id="WP_192147067.1">
    <property type="nucleotide sequence ID" value="NZ_JACYXI010000002.1"/>
</dbReference>